<evidence type="ECO:0000313" key="1">
    <source>
        <dbReference type="EMBL" id="VWX38338.1"/>
    </source>
</evidence>
<keyword evidence="2" id="KW-1185">Reference proteome</keyword>
<dbReference type="EMBL" id="CABWKQ010000032">
    <property type="protein sequence ID" value="VWX38338.1"/>
    <property type="molecule type" value="Genomic_DNA"/>
</dbReference>
<dbReference type="Proteomes" id="UP000439752">
    <property type="component" value="Unassembled WGS sequence"/>
</dbReference>
<dbReference type="Pfam" id="PF04134">
    <property type="entry name" value="DCC1-like"/>
    <property type="match status" value="1"/>
</dbReference>
<gene>
    <name evidence="1" type="ORF">EXIGUO9Y_380099</name>
</gene>
<proteinExistence type="predicted"/>
<protein>
    <recommendedName>
        <fullName evidence="3">Thiol-disulfide oxidoreductase</fullName>
    </recommendedName>
</protein>
<organism evidence="1 2">
    <name type="scientific">Exiguobacterium oxidotolerans</name>
    <dbReference type="NCBI Taxonomy" id="223958"/>
    <lineage>
        <taxon>Bacteria</taxon>
        <taxon>Bacillati</taxon>
        <taxon>Bacillota</taxon>
        <taxon>Bacilli</taxon>
        <taxon>Bacillales</taxon>
        <taxon>Bacillales Family XII. Incertae Sedis</taxon>
        <taxon>Exiguobacterium</taxon>
    </lineage>
</organism>
<dbReference type="AlphaFoldDB" id="A0A653II83"/>
<name>A0A653II83_9BACL</name>
<dbReference type="GO" id="GO:0015035">
    <property type="term" value="F:protein-disulfide reductase activity"/>
    <property type="evidence" value="ECO:0007669"/>
    <property type="project" value="InterPro"/>
</dbReference>
<dbReference type="InterPro" id="IPR007263">
    <property type="entry name" value="DCC1-like"/>
</dbReference>
<sequence length="117" mass="13432">MKQLIVYYDGLCPLCQKSKRLLERVDRFRQLTFSDARRMPVEQQPRLLERMHVETEQGVRYPGIEGIRLLTKTLPFLLPLAPFVSLAIVLRIGAPLYDGVAKNRVIPMSCTTECSIN</sequence>
<evidence type="ECO:0008006" key="3">
    <source>
        <dbReference type="Google" id="ProtNLM"/>
    </source>
</evidence>
<dbReference type="RefSeq" id="WP_159174001.1">
    <property type="nucleotide sequence ID" value="NZ_LR732312.1"/>
</dbReference>
<reference evidence="1 2" key="1">
    <citation type="submission" date="2019-10" db="EMBL/GenBank/DDBJ databases">
        <authorList>
            <person name="Karimi E."/>
        </authorList>
    </citation>
    <scope>NUCLEOTIDE SEQUENCE [LARGE SCALE GENOMIC DNA]</scope>
    <source>
        <strain evidence="1">Exiguobacterium sp. 9Y</strain>
    </source>
</reference>
<evidence type="ECO:0000313" key="2">
    <source>
        <dbReference type="Proteomes" id="UP000439752"/>
    </source>
</evidence>
<accession>A0A653II83</accession>